<evidence type="ECO:0000313" key="2">
    <source>
        <dbReference type="EMBL" id="GBM26896.1"/>
    </source>
</evidence>
<dbReference type="AlphaFoldDB" id="A0A4Y2EF45"/>
<gene>
    <name evidence="2" type="ORF">AVEN_150765_1</name>
</gene>
<name>A0A4Y2EF45_ARAVE</name>
<proteinExistence type="predicted"/>
<feature type="region of interest" description="Disordered" evidence="1">
    <location>
        <begin position="46"/>
        <end position="65"/>
    </location>
</feature>
<feature type="compositionally biased region" description="Polar residues" evidence="1">
    <location>
        <begin position="46"/>
        <end position="59"/>
    </location>
</feature>
<reference evidence="2 3" key="1">
    <citation type="journal article" date="2019" name="Sci. Rep.">
        <title>Orb-weaving spider Araneus ventricosus genome elucidates the spidroin gene catalogue.</title>
        <authorList>
            <person name="Kono N."/>
            <person name="Nakamura H."/>
            <person name="Ohtoshi R."/>
            <person name="Moran D.A.P."/>
            <person name="Shinohara A."/>
            <person name="Yoshida Y."/>
            <person name="Fujiwara M."/>
            <person name="Mori M."/>
            <person name="Tomita M."/>
            <person name="Arakawa K."/>
        </authorList>
    </citation>
    <scope>NUCLEOTIDE SEQUENCE [LARGE SCALE GENOMIC DNA]</scope>
</reference>
<protein>
    <submittedName>
        <fullName evidence="2">Uncharacterized protein</fullName>
    </submittedName>
</protein>
<evidence type="ECO:0000256" key="1">
    <source>
        <dbReference type="SAM" id="MobiDB-lite"/>
    </source>
</evidence>
<dbReference type="EMBL" id="BGPR01092360">
    <property type="protein sequence ID" value="GBM26896.1"/>
    <property type="molecule type" value="Genomic_DNA"/>
</dbReference>
<keyword evidence="3" id="KW-1185">Reference proteome</keyword>
<comment type="caution">
    <text evidence="2">The sequence shown here is derived from an EMBL/GenBank/DDBJ whole genome shotgun (WGS) entry which is preliminary data.</text>
</comment>
<dbReference type="Proteomes" id="UP000499080">
    <property type="component" value="Unassembled WGS sequence"/>
</dbReference>
<evidence type="ECO:0000313" key="3">
    <source>
        <dbReference type="Proteomes" id="UP000499080"/>
    </source>
</evidence>
<accession>A0A4Y2EF45</accession>
<organism evidence="2 3">
    <name type="scientific">Araneus ventricosus</name>
    <name type="common">Orbweaver spider</name>
    <name type="synonym">Epeira ventricosa</name>
    <dbReference type="NCBI Taxonomy" id="182803"/>
    <lineage>
        <taxon>Eukaryota</taxon>
        <taxon>Metazoa</taxon>
        <taxon>Ecdysozoa</taxon>
        <taxon>Arthropoda</taxon>
        <taxon>Chelicerata</taxon>
        <taxon>Arachnida</taxon>
        <taxon>Araneae</taxon>
        <taxon>Araneomorphae</taxon>
        <taxon>Entelegynae</taxon>
        <taxon>Araneoidea</taxon>
        <taxon>Araneidae</taxon>
        <taxon>Araneus</taxon>
    </lineage>
</organism>
<sequence>MRRTTPAPASPFPNFRAPSSCGHLTRTDIMCTRPAYTAVLQANRVSNLQPSGPDAQTSPPGDRGPNRWAFAMGEKQRVMNNLKREAPVVPAVLLTVHAL</sequence>